<keyword evidence="1" id="KW-1133">Transmembrane helix</keyword>
<proteinExistence type="predicted"/>
<feature type="transmembrane region" description="Helical" evidence="1">
    <location>
        <begin position="41"/>
        <end position="59"/>
    </location>
</feature>
<evidence type="ECO:0000256" key="1">
    <source>
        <dbReference type="SAM" id="Phobius"/>
    </source>
</evidence>
<sequence>MFIFFNYSFGSINTLEKGLVENSTDSVVTDSINIGSNSYNFSWGIIFFILIILVGLYIFQLYQNKTTIYHIDKNIIEDNNSEKNDGSWDSVF</sequence>
<feature type="non-terminal residue" evidence="2">
    <location>
        <position position="92"/>
    </location>
</feature>
<reference evidence="2" key="1">
    <citation type="submission" date="2018-05" db="EMBL/GenBank/DDBJ databases">
        <authorList>
            <person name="Lanie J.A."/>
            <person name="Ng W.-L."/>
            <person name="Kazmierczak K.M."/>
            <person name="Andrzejewski T.M."/>
            <person name="Davidsen T.M."/>
            <person name="Wayne K.J."/>
            <person name="Tettelin H."/>
            <person name="Glass J.I."/>
            <person name="Rusch D."/>
            <person name="Podicherti R."/>
            <person name="Tsui H.-C.T."/>
            <person name="Winkler M.E."/>
        </authorList>
    </citation>
    <scope>NUCLEOTIDE SEQUENCE</scope>
</reference>
<evidence type="ECO:0000313" key="2">
    <source>
        <dbReference type="EMBL" id="SVB84835.1"/>
    </source>
</evidence>
<accession>A0A382HCM5</accession>
<keyword evidence="1" id="KW-0812">Transmembrane</keyword>
<name>A0A382HCM5_9ZZZZ</name>
<keyword evidence="1" id="KW-0472">Membrane</keyword>
<organism evidence="2">
    <name type="scientific">marine metagenome</name>
    <dbReference type="NCBI Taxonomy" id="408172"/>
    <lineage>
        <taxon>unclassified sequences</taxon>
        <taxon>metagenomes</taxon>
        <taxon>ecological metagenomes</taxon>
    </lineage>
</organism>
<dbReference type="EMBL" id="UINC01060386">
    <property type="protein sequence ID" value="SVB84835.1"/>
    <property type="molecule type" value="Genomic_DNA"/>
</dbReference>
<protein>
    <submittedName>
        <fullName evidence="2">Uncharacterized protein</fullName>
    </submittedName>
</protein>
<gene>
    <name evidence="2" type="ORF">METZ01_LOCUS237689</name>
</gene>
<dbReference type="AlphaFoldDB" id="A0A382HCM5"/>